<evidence type="ECO:0000313" key="2">
    <source>
        <dbReference type="EMBL" id="ABG04767.1"/>
    </source>
</evidence>
<dbReference type="STRING" id="266117.Rxyl_1808"/>
<dbReference type="KEGG" id="rxy:Rxyl_1808"/>
<evidence type="ECO:0008006" key="4">
    <source>
        <dbReference type="Google" id="ProtNLM"/>
    </source>
</evidence>
<dbReference type="Proteomes" id="UP000006637">
    <property type="component" value="Chromosome"/>
</dbReference>
<reference evidence="2 3" key="1">
    <citation type="submission" date="2006-06" db="EMBL/GenBank/DDBJ databases">
        <title>Complete sequence of Rubrobacter xylanophilus DSM 9941.</title>
        <authorList>
            <consortium name="US DOE Joint Genome Institute"/>
            <person name="Copeland A."/>
            <person name="Lucas S."/>
            <person name="Lapidus A."/>
            <person name="Barry K."/>
            <person name="Detter J.C."/>
            <person name="Glavina del Rio T."/>
            <person name="Hammon N."/>
            <person name="Israni S."/>
            <person name="Dalin E."/>
            <person name="Tice H."/>
            <person name="Pitluck S."/>
            <person name="Munk A.C."/>
            <person name="Brettin T."/>
            <person name="Bruce D."/>
            <person name="Han C."/>
            <person name="Tapia R."/>
            <person name="Gilna P."/>
            <person name="Schmutz J."/>
            <person name="Larimer F."/>
            <person name="Land M."/>
            <person name="Hauser L."/>
            <person name="Kyrpides N."/>
            <person name="Lykidis A."/>
            <person name="da Costa M.S."/>
            <person name="Rainey F.A."/>
            <person name="Empadinhas N."/>
            <person name="Jolivet E."/>
            <person name="Battista J.R."/>
            <person name="Richardson P."/>
        </authorList>
    </citation>
    <scope>NUCLEOTIDE SEQUENCE [LARGE SCALE GENOMIC DNA]</scope>
    <source>
        <strain evidence="3">DSM 9941 / NBRC 16129 / PRD-1</strain>
    </source>
</reference>
<sequence length="154" mass="17093">MVRRTYRRPFWHIARREASCMEVLTVEFPSGEEALPVFSFEEEARMFLESGAPVGGWRVRQTTAGELASVLFGPGAGVRRVVLDPLPPPFPGQLAELLSMGREAFVRTYLDGEGVRTSVARLRHRRRRARAASFAGEAGRERPSVLPGERRGGG</sequence>
<dbReference type="EMBL" id="CP000386">
    <property type="protein sequence ID" value="ABG04767.1"/>
    <property type="molecule type" value="Genomic_DNA"/>
</dbReference>
<feature type="compositionally biased region" description="Basic and acidic residues" evidence="1">
    <location>
        <begin position="138"/>
        <end position="154"/>
    </location>
</feature>
<name>Q1AV11_RUBXD</name>
<organism evidence="2 3">
    <name type="scientific">Rubrobacter xylanophilus (strain DSM 9941 / JCM 11954 / NBRC 16129 / PRD-1)</name>
    <dbReference type="NCBI Taxonomy" id="266117"/>
    <lineage>
        <taxon>Bacteria</taxon>
        <taxon>Bacillati</taxon>
        <taxon>Actinomycetota</taxon>
        <taxon>Rubrobacteria</taxon>
        <taxon>Rubrobacterales</taxon>
        <taxon>Rubrobacteraceae</taxon>
        <taxon>Rubrobacter</taxon>
    </lineage>
</organism>
<keyword evidence="3" id="KW-1185">Reference proteome</keyword>
<accession>Q1AV11</accession>
<protein>
    <recommendedName>
        <fullName evidence="4">SseB protein N-terminal domain-containing protein</fullName>
    </recommendedName>
</protein>
<proteinExistence type="predicted"/>
<feature type="region of interest" description="Disordered" evidence="1">
    <location>
        <begin position="132"/>
        <end position="154"/>
    </location>
</feature>
<evidence type="ECO:0000313" key="3">
    <source>
        <dbReference type="Proteomes" id="UP000006637"/>
    </source>
</evidence>
<gene>
    <name evidence="2" type="ordered locus">Rxyl_1808</name>
</gene>
<dbReference type="PhylomeDB" id="Q1AV11"/>
<dbReference type="AlphaFoldDB" id="Q1AV11"/>
<dbReference type="HOGENOM" id="CLU_1702936_0_0_11"/>
<evidence type="ECO:0000256" key="1">
    <source>
        <dbReference type="SAM" id="MobiDB-lite"/>
    </source>
</evidence>